<accession>A0A8I1WF69</accession>
<gene>
    <name evidence="1" type="ORF">J5227_16820</name>
</gene>
<protein>
    <submittedName>
        <fullName evidence="1">Uncharacterized protein</fullName>
    </submittedName>
</protein>
<evidence type="ECO:0000313" key="1">
    <source>
        <dbReference type="EMBL" id="MBO3795926.1"/>
    </source>
</evidence>
<dbReference type="AlphaFoldDB" id="A0A8I1WF69"/>
<comment type="caution">
    <text evidence="1">The sequence shown here is derived from an EMBL/GenBank/DDBJ whole genome shotgun (WGS) entry which is preliminary data.</text>
</comment>
<sequence>MNEFEKWIEGRYEPHEQKQKEYEDTMGRIRKDLDAFDKAGLEFEDEIEELAEKTEALLKKHQAQYYQS</sequence>
<dbReference type="EMBL" id="JAGFPW010000017">
    <property type="protein sequence ID" value="MBO3795926.1"/>
    <property type="molecule type" value="Genomic_DNA"/>
</dbReference>
<reference evidence="1" key="1">
    <citation type="submission" date="2021-03" db="EMBL/GenBank/DDBJ databases">
        <title>Isolation of Bacillus subtilis from fermented food sample.</title>
        <authorList>
            <person name="Lakshmanan V."/>
            <person name="Athira K."/>
            <person name="Rajagopal K."/>
        </authorList>
    </citation>
    <scope>NUCLEOTIDE SEQUENCE</scope>
    <source>
        <strain evidence="1">S1</strain>
    </source>
</reference>
<proteinExistence type="predicted"/>
<dbReference type="Proteomes" id="UP000665181">
    <property type="component" value="Unassembled WGS sequence"/>
</dbReference>
<organism evidence="1 2">
    <name type="scientific">Bacillus subtilis</name>
    <dbReference type="NCBI Taxonomy" id="1423"/>
    <lineage>
        <taxon>Bacteria</taxon>
        <taxon>Bacillati</taxon>
        <taxon>Bacillota</taxon>
        <taxon>Bacilli</taxon>
        <taxon>Bacillales</taxon>
        <taxon>Bacillaceae</taxon>
        <taxon>Bacillus</taxon>
    </lineage>
</organism>
<dbReference type="RefSeq" id="WP_208556619.1">
    <property type="nucleotide sequence ID" value="NZ_JAGFPW010000017.1"/>
</dbReference>
<evidence type="ECO:0000313" key="2">
    <source>
        <dbReference type="Proteomes" id="UP000665181"/>
    </source>
</evidence>
<name>A0A8I1WF69_BACIU</name>